<proteinExistence type="predicted"/>
<evidence type="ECO:0000313" key="2">
    <source>
        <dbReference type="Proteomes" id="UP001348817"/>
    </source>
</evidence>
<dbReference type="AlphaFoldDB" id="A0AAU9CLE9"/>
<dbReference type="EMBL" id="AP025320">
    <property type="protein sequence ID" value="BDD12809.1"/>
    <property type="molecule type" value="Genomic_DNA"/>
</dbReference>
<keyword evidence="2" id="KW-1185">Reference proteome</keyword>
<accession>A0AAU9CLE9</accession>
<sequence length="135" mass="15000">MVALRSLWQNNINSIHMATEINFDGKVFRSLSNTDNGEVSGETLFRYSQKGDLVWAEYSGGGILKGHLIAKTDKQGRLDMRYQHVNDNGEIRTGVCNSTPDIMPDGSVKLQEKWRWTCGDHSEGESVLVEVPASG</sequence>
<evidence type="ECO:0008006" key="3">
    <source>
        <dbReference type="Google" id="ProtNLM"/>
    </source>
</evidence>
<evidence type="ECO:0000313" key="1">
    <source>
        <dbReference type="EMBL" id="BDD12809.1"/>
    </source>
</evidence>
<name>A0AAU9CLE9_9BACT</name>
<geneLocation type="plasmid" evidence="1 2">
    <name>pFA6</name>
</geneLocation>
<reference evidence="1 2" key="1">
    <citation type="submission" date="2021-12" db="EMBL/GenBank/DDBJ databases">
        <title>Genome sequencing of bacteria with rrn-lacking chromosome and rrn-plasmid.</title>
        <authorList>
            <person name="Anda M."/>
            <person name="Iwasaki W."/>
        </authorList>
    </citation>
    <scope>NUCLEOTIDE SEQUENCE [LARGE SCALE GENOMIC DNA]</scope>
    <source>
        <strain evidence="1 2">DSM 100852</strain>
        <plasmid evidence="1 2">pFA6</plasmid>
    </source>
</reference>
<dbReference type="KEGG" id="fax:FUAX_52410"/>
<protein>
    <recommendedName>
        <fullName evidence="3">N-acetylglutamate synthase</fullName>
    </recommendedName>
</protein>
<dbReference type="Proteomes" id="UP001348817">
    <property type="component" value="Plasmid pFA6"/>
</dbReference>
<keyword evidence="1" id="KW-0614">Plasmid</keyword>
<organism evidence="1 2">
    <name type="scientific">Fulvitalea axinellae</name>
    <dbReference type="NCBI Taxonomy" id="1182444"/>
    <lineage>
        <taxon>Bacteria</taxon>
        <taxon>Pseudomonadati</taxon>
        <taxon>Bacteroidota</taxon>
        <taxon>Cytophagia</taxon>
        <taxon>Cytophagales</taxon>
        <taxon>Persicobacteraceae</taxon>
        <taxon>Fulvitalea</taxon>
    </lineage>
</organism>
<dbReference type="Pfam" id="PF26421">
    <property type="entry name" value="Avidin_like"/>
    <property type="match status" value="1"/>
</dbReference>
<dbReference type="InterPro" id="IPR058595">
    <property type="entry name" value="Avidin-like"/>
</dbReference>
<gene>
    <name evidence="1" type="ORF">FUAX_52410</name>
</gene>